<evidence type="ECO:0000259" key="2">
    <source>
        <dbReference type="Pfam" id="PF08327"/>
    </source>
</evidence>
<protein>
    <submittedName>
        <fullName evidence="3">SRPBCC family protein</fullName>
    </submittedName>
</protein>
<dbReference type="EMBL" id="BAAAJK010000003">
    <property type="protein sequence ID" value="GAA1381558.1"/>
    <property type="molecule type" value="Genomic_DNA"/>
</dbReference>
<accession>A0ABP4I4T4</accession>
<dbReference type="CDD" id="cd08899">
    <property type="entry name" value="SRPBCC_CalC_Aha1-like_6"/>
    <property type="match status" value="1"/>
</dbReference>
<name>A0ABP4I4T4_9PSEU</name>
<dbReference type="InterPro" id="IPR023393">
    <property type="entry name" value="START-like_dom_sf"/>
</dbReference>
<proteinExistence type="inferred from homology"/>
<dbReference type="RefSeq" id="WP_344018245.1">
    <property type="nucleotide sequence ID" value="NZ_BAAAJK010000003.1"/>
</dbReference>
<comment type="similarity">
    <text evidence="1">Belongs to the AHA1 family.</text>
</comment>
<dbReference type="InterPro" id="IPR013538">
    <property type="entry name" value="ASHA1/2-like_C"/>
</dbReference>
<evidence type="ECO:0000313" key="4">
    <source>
        <dbReference type="Proteomes" id="UP001501414"/>
    </source>
</evidence>
<evidence type="ECO:0000256" key="1">
    <source>
        <dbReference type="ARBA" id="ARBA00006817"/>
    </source>
</evidence>
<dbReference type="Proteomes" id="UP001501414">
    <property type="component" value="Unassembled WGS sequence"/>
</dbReference>
<comment type="caution">
    <text evidence="3">The sequence shown here is derived from an EMBL/GenBank/DDBJ whole genome shotgun (WGS) entry which is preliminary data.</text>
</comment>
<organism evidence="3 4">
    <name type="scientific">Pseudonocardia kongjuensis</name>
    <dbReference type="NCBI Taxonomy" id="102227"/>
    <lineage>
        <taxon>Bacteria</taxon>
        <taxon>Bacillati</taxon>
        <taxon>Actinomycetota</taxon>
        <taxon>Actinomycetes</taxon>
        <taxon>Pseudonocardiales</taxon>
        <taxon>Pseudonocardiaceae</taxon>
        <taxon>Pseudonocardia</taxon>
    </lineage>
</organism>
<gene>
    <name evidence="3" type="ORF">GCM10009613_07720</name>
</gene>
<reference evidence="4" key="1">
    <citation type="journal article" date="2019" name="Int. J. Syst. Evol. Microbiol.">
        <title>The Global Catalogue of Microorganisms (GCM) 10K type strain sequencing project: providing services to taxonomists for standard genome sequencing and annotation.</title>
        <authorList>
            <consortium name="The Broad Institute Genomics Platform"/>
            <consortium name="The Broad Institute Genome Sequencing Center for Infectious Disease"/>
            <person name="Wu L."/>
            <person name="Ma J."/>
        </authorList>
    </citation>
    <scope>NUCLEOTIDE SEQUENCE [LARGE SCALE GENOMIC DNA]</scope>
    <source>
        <strain evidence="4">JCM 11896</strain>
    </source>
</reference>
<feature type="domain" description="Activator of Hsp90 ATPase homologue 1/2-like C-terminal" evidence="2">
    <location>
        <begin position="30"/>
        <end position="151"/>
    </location>
</feature>
<dbReference type="Gene3D" id="3.30.530.20">
    <property type="match status" value="1"/>
</dbReference>
<evidence type="ECO:0000313" key="3">
    <source>
        <dbReference type="EMBL" id="GAA1381558.1"/>
    </source>
</evidence>
<sequence length="172" mass="18126">MSAAPGPAGEVRRGPDGRDRLVFRRTFPDPVAEVWSAITDPVRCARWFGTWTGDARLGGTVALSLTSDEDGGGPPAETLVTECDPPHRLAVRVAEDDGPGWELSVSLEPGAGSGSDAGTVLHFEQVLPDSFSPADAGPGWHWYLDRLAAVLAGGPMPDWAATLAATAQHYPR</sequence>
<dbReference type="SUPFAM" id="SSF55961">
    <property type="entry name" value="Bet v1-like"/>
    <property type="match status" value="1"/>
</dbReference>
<dbReference type="Pfam" id="PF08327">
    <property type="entry name" value="AHSA1"/>
    <property type="match status" value="1"/>
</dbReference>
<keyword evidence="4" id="KW-1185">Reference proteome</keyword>